<dbReference type="AlphaFoldDB" id="A0A6A5XWG3"/>
<dbReference type="SUPFAM" id="SSF52833">
    <property type="entry name" value="Thioredoxin-like"/>
    <property type="match status" value="1"/>
</dbReference>
<protein>
    <recommendedName>
        <fullName evidence="5">Ribosomal protein/NADH dehydrogenase domain-containing protein</fullName>
    </recommendedName>
</protein>
<dbReference type="GeneID" id="54284762"/>
<dbReference type="Proteomes" id="UP000799778">
    <property type="component" value="Unassembled WGS sequence"/>
</dbReference>
<evidence type="ECO:0000256" key="1">
    <source>
        <dbReference type="ARBA" id="ARBA00004173"/>
    </source>
</evidence>
<dbReference type="GO" id="GO:0005840">
    <property type="term" value="C:ribosome"/>
    <property type="evidence" value="ECO:0007669"/>
    <property type="project" value="UniProtKB-KW"/>
</dbReference>
<dbReference type="GO" id="GO:0003735">
    <property type="term" value="F:structural constituent of ribosome"/>
    <property type="evidence" value="ECO:0007669"/>
    <property type="project" value="InterPro"/>
</dbReference>
<reference evidence="6" key="1">
    <citation type="journal article" date="2020" name="Stud. Mycol.">
        <title>101 Dothideomycetes genomes: a test case for predicting lifestyles and emergence of pathogens.</title>
        <authorList>
            <person name="Haridas S."/>
            <person name="Albert R."/>
            <person name="Binder M."/>
            <person name="Bloem J."/>
            <person name="Labutti K."/>
            <person name="Salamov A."/>
            <person name="Andreopoulos B."/>
            <person name="Baker S."/>
            <person name="Barry K."/>
            <person name="Bills G."/>
            <person name="Bluhm B."/>
            <person name="Cannon C."/>
            <person name="Castanera R."/>
            <person name="Culley D."/>
            <person name="Daum C."/>
            <person name="Ezra D."/>
            <person name="Gonzalez J."/>
            <person name="Henrissat B."/>
            <person name="Kuo A."/>
            <person name="Liang C."/>
            <person name="Lipzen A."/>
            <person name="Lutzoni F."/>
            <person name="Magnuson J."/>
            <person name="Mondo S."/>
            <person name="Nolan M."/>
            <person name="Ohm R."/>
            <person name="Pangilinan J."/>
            <person name="Park H.-J."/>
            <person name="Ramirez L."/>
            <person name="Alfaro M."/>
            <person name="Sun H."/>
            <person name="Tritt A."/>
            <person name="Yoshinaga Y."/>
            <person name="Zwiers L.-H."/>
            <person name="Turgeon B."/>
            <person name="Goodwin S."/>
            <person name="Spatafora J."/>
            <person name="Crous P."/>
            <person name="Grigoriev I."/>
        </authorList>
    </citation>
    <scope>NUCLEOTIDE SEQUENCE</scope>
    <source>
        <strain evidence="6">CBS 175.79</strain>
    </source>
</reference>
<keyword evidence="4" id="KW-0687">Ribonucleoprotein</keyword>
<dbReference type="OrthoDB" id="1696305at2759"/>
<dbReference type="EMBL" id="ML978068">
    <property type="protein sequence ID" value="KAF2016970.1"/>
    <property type="molecule type" value="Genomic_DNA"/>
</dbReference>
<accession>A0A6A5XWG3</accession>
<dbReference type="PANTHER" id="PTHR13274:SF2">
    <property type="entry name" value="SMALL RIBOSOMAL SUBUNIT PROTEIN MS25"/>
    <property type="match status" value="1"/>
</dbReference>
<name>A0A6A5XWG3_9PLEO</name>
<keyword evidence="7" id="KW-1185">Reference proteome</keyword>
<dbReference type="InterPro" id="IPR007741">
    <property type="entry name" value="Ribosomal_mL43/mS25/NADH_DH"/>
</dbReference>
<comment type="subcellular location">
    <subcellularLocation>
        <location evidence="1">Mitochondrion</location>
    </subcellularLocation>
</comment>
<dbReference type="GO" id="GO:1990904">
    <property type="term" value="C:ribonucleoprotein complex"/>
    <property type="evidence" value="ECO:0007669"/>
    <property type="project" value="UniProtKB-KW"/>
</dbReference>
<dbReference type="InterPro" id="IPR036249">
    <property type="entry name" value="Thioredoxin-like_sf"/>
</dbReference>
<evidence type="ECO:0000259" key="5">
    <source>
        <dbReference type="SMART" id="SM00916"/>
    </source>
</evidence>
<dbReference type="SMART" id="SM00916">
    <property type="entry name" value="L51_S25_CI-B8"/>
    <property type="match status" value="1"/>
</dbReference>
<feature type="domain" description="Ribosomal protein/NADH dehydrogenase" evidence="5">
    <location>
        <begin position="35"/>
        <end position="121"/>
    </location>
</feature>
<dbReference type="PANTHER" id="PTHR13274">
    <property type="entry name" value="MITOCHONDRIAL RIBOSOMAL PROTEIN S25"/>
    <property type="match status" value="1"/>
</dbReference>
<evidence type="ECO:0000256" key="4">
    <source>
        <dbReference type="ARBA" id="ARBA00023274"/>
    </source>
</evidence>
<keyword evidence="2" id="KW-0689">Ribosomal protein</keyword>
<evidence type="ECO:0000313" key="6">
    <source>
        <dbReference type="EMBL" id="KAF2016970.1"/>
    </source>
</evidence>
<dbReference type="GO" id="GO:0005739">
    <property type="term" value="C:mitochondrion"/>
    <property type="evidence" value="ECO:0007669"/>
    <property type="project" value="UniProtKB-SubCell"/>
</dbReference>
<dbReference type="Pfam" id="PF05047">
    <property type="entry name" value="L51_S25_CI-B8"/>
    <property type="match status" value="1"/>
</dbReference>
<sequence>MRHLREVRLLWIRTGPGALILPKEVSKISLEFHEKIEGGHRGAKKFWRTMLPRIKYRNPSVPIQITRHKNPSGPATLNIFTKPTPSSAAAAAPTTPTHSVDIKEMPELEVLAQLVSRTGAVEIQMTEEEKEQWREIEAFNKRSEADRKMVRERLEKEREDERILKLARGEITE</sequence>
<proteinExistence type="predicted"/>
<dbReference type="RefSeq" id="XP_033385309.1">
    <property type="nucleotide sequence ID" value="XM_033527365.1"/>
</dbReference>
<evidence type="ECO:0000256" key="3">
    <source>
        <dbReference type="ARBA" id="ARBA00023128"/>
    </source>
</evidence>
<gene>
    <name evidence="6" type="ORF">BU24DRAFT_420009</name>
</gene>
<evidence type="ECO:0000256" key="2">
    <source>
        <dbReference type="ARBA" id="ARBA00022980"/>
    </source>
</evidence>
<organism evidence="6 7">
    <name type="scientific">Aaosphaeria arxii CBS 175.79</name>
    <dbReference type="NCBI Taxonomy" id="1450172"/>
    <lineage>
        <taxon>Eukaryota</taxon>
        <taxon>Fungi</taxon>
        <taxon>Dikarya</taxon>
        <taxon>Ascomycota</taxon>
        <taxon>Pezizomycotina</taxon>
        <taxon>Dothideomycetes</taxon>
        <taxon>Pleosporomycetidae</taxon>
        <taxon>Pleosporales</taxon>
        <taxon>Pleosporales incertae sedis</taxon>
        <taxon>Aaosphaeria</taxon>
    </lineage>
</organism>
<keyword evidence="3" id="KW-0496">Mitochondrion</keyword>
<dbReference type="InterPro" id="IPR040049">
    <property type="entry name" value="Ribosomal_mS25/mL61"/>
</dbReference>
<evidence type="ECO:0000313" key="7">
    <source>
        <dbReference type="Proteomes" id="UP000799778"/>
    </source>
</evidence>